<protein>
    <submittedName>
        <fullName evidence="1">Uncharacterized protein</fullName>
    </submittedName>
</protein>
<sequence length="94" mass="11327">MYFVMRINNIVFNECRKGLFKHYKTWEEDNVKGFKDFYIVYDDEGINKLSYELDIFLKRFFSYNAPAQMMINGISLGLTSDNDDVQRIMEKMLR</sequence>
<organism evidence="1">
    <name type="scientific">Mammaliicoccus phage MSShimriz1</name>
    <dbReference type="NCBI Taxonomy" id="3230127"/>
    <lineage>
        <taxon>Viruses</taxon>
    </lineage>
</organism>
<name>A0AAU8GSC6_9VIRU</name>
<proteinExistence type="predicted"/>
<dbReference type="EMBL" id="PP931174">
    <property type="protein sequence ID" value="XCH45197.1"/>
    <property type="molecule type" value="Genomic_DNA"/>
</dbReference>
<evidence type="ECO:0000313" key="1">
    <source>
        <dbReference type="EMBL" id="XCH45197.1"/>
    </source>
</evidence>
<accession>A0AAU8GSC6</accession>
<reference evidence="1" key="1">
    <citation type="submission" date="2024-06" db="EMBL/GenBank/DDBJ databases">
        <authorList>
            <person name="Ashkenazi R."/>
            <person name="Lipszyc R.R."/>
            <person name="Braunstein R."/>
            <person name="Yerushalmy O."/>
            <person name="Alkalay-Oren S."/>
            <person name="Coppenhagn-Glazer S."/>
            <person name="Hazan R."/>
        </authorList>
    </citation>
    <scope>NUCLEOTIDE SEQUENCE</scope>
</reference>